<protein>
    <submittedName>
        <fullName evidence="1">Uncharacterized protein</fullName>
    </submittedName>
</protein>
<gene>
    <name evidence="1" type="ORF">IHE45_05G132700</name>
</gene>
<evidence type="ECO:0000313" key="1">
    <source>
        <dbReference type="EMBL" id="KAH7682603.1"/>
    </source>
</evidence>
<organism evidence="1 2">
    <name type="scientific">Dioscorea alata</name>
    <name type="common">Purple yam</name>
    <dbReference type="NCBI Taxonomy" id="55571"/>
    <lineage>
        <taxon>Eukaryota</taxon>
        <taxon>Viridiplantae</taxon>
        <taxon>Streptophyta</taxon>
        <taxon>Embryophyta</taxon>
        <taxon>Tracheophyta</taxon>
        <taxon>Spermatophyta</taxon>
        <taxon>Magnoliopsida</taxon>
        <taxon>Liliopsida</taxon>
        <taxon>Dioscoreales</taxon>
        <taxon>Dioscoreaceae</taxon>
        <taxon>Dioscorea</taxon>
    </lineage>
</organism>
<proteinExistence type="predicted"/>
<accession>A0ACB7W593</accession>
<comment type="caution">
    <text evidence="1">The sequence shown here is derived from an EMBL/GenBank/DDBJ whole genome shotgun (WGS) entry which is preliminary data.</text>
</comment>
<keyword evidence="2" id="KW-1185">Reference proteome</keyword>
<evidence type="ECO:0000313" key="2">
    <source>
        <dbReference type="Proteomes" id="UP000827976"/>
    </source>
</evidence>
<dbReference type="Proteomes" id="UP000827976">
    <property type="component" value="Chromosome 5"/>
</dbReference>
<dbReference type="EMBL" id="CM037015">
    <property type="protein sequence ID" value="KAH7682603.1"/>
    <property type="molecule type" value="Genomic_DNA"/>
</dbReference>
<reference evidence="2" key="1">
    <citation type="journal article" date="2022" name="Nat. Commun.">
        <title>Chromosome evolution and the genetic basis of agronomically important traits in greater yam.</title>
        <authorList>
            <person name="Bredeson J.V."/>
            <person name="Lyons J.B."/>
            <person name="Oniyinde I.O."/>
            <person name="Okereke N.R."/>
            <person name="Kolade O."/>
            <person name="Nnabue I."/>
            <person name="Nwadili C.O."/>
            <person name="Hribova E."/>
            <person name="Parker M."/>
            <person name="Nwogha J."/>
            <person name="Shu S."/>
            <person name="Carlson J."/>
            <person name="Kariba R."/>
            <person name="Muthemba S."/>
            <person name="Knop K."/>
            <person name="Barton G.J."/>
            <person name="Sherwood A.V."/>
            <person name="Lopez-Montes A."/>
            <person name="Asiedu R."/>
            <person name="Jamnadass R."/>
            <person name="Muchugi A."/>
            <person name="Goodstein D."/>
            <person name="Egesi C.N."/>
            <person name="Featherston J."/>
            <person name="Asfaw A."/>
            <person name="Simpson G.G."/>
            <person name="Dolezel J."/>
            <person name="Hendre P.S."/>
            <person name="Van Deynze A."/>
            <person name="Kumar P.L."/>
            <person name="Obidiegwu J.E."/>
            <person name="Bhattacharjee R."/>
            <person name="Rokhsar D.S."/>
        </authorList>
    </citation>
    <scope>NUCLEOTIDE SEQUENCE [LARGE SCALE GENOMIC DNA]</scope>
    <source>
        <strain evidence="2">cv. TDa95/00328</strain>
    </source>
</reference>
<sequence length="116" mass="13713">MINFQSSKPSKEREASLSAERMDRNRKRKKGEGNEREEGKRDRTVPEEEVEEFFAILQRLRDAYLRRRQRDGEHAAAWWRPAFEMEDFQNDKVDPPISASDPIPRMIIDLNADPEP</sequence>
<name>A0ACB7W593_DIOAL</name>